<sequence length="266" mass="28124">MRLMPTAEGKPIWFELNAADQDAAQAFYEAIAGWRIASSAVLEHGGYQVAEADGKPVAGIRRSMPEAPGFPGWAVYLATRDVDALSSRVVELGGQIRFGPVNIPHVGRFAMVSDPQNVVFALMNATRPDESRAFGPVPLGTEQTIGHGVWIELATPDPEAAFAFYGALFGWEKLGAMPMGGMGEYAFIGRSDLRPGAVMSSTATGAPARWNWYVHVADIDAALLTVRERGGTVLQGPDPIPGGSYSANIADPAGNRLGLAGSRQAA</sequence>
<comment type="caution">
    <text evidence="2">The sequence shown here is derived from an EMBL/GenBank/DDBJ whole genome shotgun (WGS) entry which is preliminary data.</text>
</comment>
<dbReference type="PANTHER" id="PTHR33993:SF14">
    <property type="entry name" value="GB|AAF24581.1"/>
    <property type="match status" value="1"/>
</dbReference>
<protein>
    <submittedName>
        <fullName evidence="2">Glyoxalase</fullName>
    </submittedName>
</protein>
<dbReference type="PROSITE" id="PS51819">
    <property type="entry name" value="VOC"/>
    <property type="match status" value="2"/>
</dbReference>
<accession>A0A512JR21</accession>
<evidence type="ECO:0000313" key="3">
    <source>
        <dbReference type="Proteomes" id="UP000321750"/>
    </source>
</evidence>
<dbReference type="Pfam" id="PF00903">
    <property type="entry name" value="Glyoxalase"/>
    <property type="match status" value="2"/>
</dbReference>
<dbReference type="AlphaFoldDB" id="A0A512JR21"/>
<dbReference type="InterPro" id="IPR029068">
    <property type="entry name" value="Glyas_Bleomycin-R_OHBP_Dase"/>
</dbReference>
<evidence type="ECO:0000259" key="1">
    <source>
        <dbReference type="PROSITE" id="PS51819"/>
    </source>
</evidence>
<dbReference type="SUPFAM" id="SSF54593">
    <property type="entry name" value="Glyoxalase/Bleomycin resistance protein/Dihydroxybiphenyl dioxygenase"/>
    <property type="match status" value="2"/>
</dbReference>
<dbReference type="Gene3D" id="3.10.180.10">
    <property type="entry name" value="2,3-Dihydroxybiphenyl 1,2-Dioxygenase, domain 1"/>
    <property type="match status" value="2"/>
</dbReference>
<evidence type="ECO:0000313" key="2">
    <source>
        <dbReference type="EMBL" id="GEP12404.1"/>
    </source>
</evidence>
<dbReference type="Proteomes" id="UP000321750">
    <property type="component" value="Unassembled WGS sequence"/>
</dbReference>
<organism evidence="2 3">
    <name type="scientific">Methylobacterium gnaphalii</name>
    <dbReference type="NCBI Taxonomy" id="1010610"/>
    <lineage>
        <taxon>Bacteria</taxon>
        <taxon>Pseudomonadati</taxon>
        <taxon>Pseudomonadota</taxon>
        <taxon>Alphaproteobacteria</taxon>
        <taxon>Hyphomicrobiales</taxon>
        <taxon>Methylobacteriaceae</taxon>
        <taxon>Methylobacterium</taxon>
    </lineage>
</organism>
<gene>
    <name evidence="2" type="ORF">MGN01_42490</name>
</gene>
<keyword evidence="3" id="KW-1185">Reference proteome</keyword>
<dbReference type="CDD" id="cd07247">
    <property type="entry name" value="SgaA_N_like"/>
    <property type="match status" value="2"/>
</dbReference>
<dbReference type="InterPro" id="IPR052164">
    <property type="entry name" value="Anthracycline_SecMetBiosynth"/>
</dbReference>
<dbReference type="InterPro" id="IPR004360">
    <property type="entry name" value="Glyas_Fos-R_dOase_dom"/>
</dbReference>
<feature type="domain" description="VOC" evidence="1">
    <location>
        <begin position="10"/>
        <end position="125"/>
    </location>
</feature>
<dbReference type="EMBL" id="BJZV01000039">
    <property type="protein sequence ID" value="GEP12404.1"/>
    <property type="molecule type" value="Genomic_DNA"/>
</dbReference>
<name>A0A512JR21_9HYPH</name>
<proteinExistence type="predicted"/>
<feature type="domain" description="VOC" evidence="1">
    <location>
        <begin position="144"/>
        <end position="262"/>
    </location>
</feature>
<dbReference type="InterPro" id="IPR037523">
    <property type="entry name" value="VOC_core"/>
</dbReference>
<dbReference type="PANTHER" id="PTHR33993">
    <property type="entry name" value="GLYOXALASE-RELATED"/>
    <property type="match status" value="1"/>
</dbReference>
<reference evidence="2 3" key="1">
    <citation type="submission" date="2019-07" db="EMBL/GenBank/DDBJ databases">
        <title>Whole genome shotgun sequence of Methylobacterium gnaphalii NBRC 107716.</title>
        <authorList>
            <person name="Hosoyama A."/>
            <person name="Uohara A."/>
            <person name="Ohji S."/>
            <person name="Ichikawa N."/>
        </authorList>
    </citation>
    <scope>NUCLEOTIDE SEQUENCE [LARGE SCALE GENOMIC DNA]</scope>
    <source>
        <strain evidence="2 3">NBRC 107716</strain>
    </source>
</reference>